<name>A0A6N7WNV8_STRAY</name>
<dbReference type="AlphaFoldDB" id="A0A6N7WNV8"/>
<evidence type="ECO:0000256" key="1">
    <source>
        <dbReference type="SAM" id="Phobius"/>
    </source>
</evidence>
<dbReference type="Proteomes" id="UP001212085">
    <property type="component" value="Chromosome"/>
</dbReference>
<dbReference type="NCBIfam" id="NF041014">
    <property type="entry name" value="pilin_ComGG_2"/>
    <property type="match status" value="1"/>
</dbReference>
<evidence type="ECO:0000313" key="4">
    <source>
        <dbReference type="Proteomes" id="UP000471052"/>
    </source>
</evidence>
<sequence length="108" mass="12548">MFTLLRRKVKAGILLYSLLMVAVFALVLQFYLGRVVAVEQKHQAQRASSQAYLMAKVVDKFAKEHSGQMHFDKGKAQYHIQGQHIHITVTLANQKEFQYQFHRNDEND</sequence>
<dbReference type="EMBL" id="CP114883">
    <property type="protein sequence ID" value="WBB06507.1"/>
    <property type="molecule type" value="Genomic_DNA"/>
</dbReference>
<evidence type="ECO:0000313" key="2">
    <source>
        <dbReference type="EMBL" id="MST52916.1"/>
    </source>
</evidence>
<organism evidence="2 4">
    <name type="scientific">Streptococcus alactolyticus</name>
    <dbReference type="NCBI Taxonomy" id="29389"/>
    <lineage>
        <taxon>Bacteria</taxon>
        <taxon>Bacillati</taxon>
        <taxon>Bacillota</taxon>
        <taxon>Bacilli</taxon>
        <taxon>Lactobacillales</taxon>
        <taxon>Streptococcaceae</taxon>
        <taxon>Streptococcus</taxon>
    </lineage>
</organism>
<reference evidence="2 4" key="1">
    <citation type="submission" date="2019-08" db="EMBL/GenBank/DDBJ databases">
        <title>In-depth cultivation of the pig gut microbiome towards novel bacterial diversity and tailored functional studies.</title>
        <authorList>
            <person name="Wylensek D."/>
            <person name="Hitch T.C.A."/>
            <person name="Clavel T."/>
        </authorList>
    </citation>
    <scope>NUCLEOTIDE SEQUENCE [LARGE SCALE GENOMIC DNA]</scope>
    <source>
        <strain evidence="2 4">BL-178-WT-3A</strain>
    </source>
</reference>
<dbReference type="Proteomes" id="UP000471052">
    <property type="component" value="Unassembled WGS sequence"/>
</dbReference>
<gene>
    <name evidence="3" type="primary">comGG</name>
    <name evidence="2" type="ORF">FYJ82_00345</name>
    <name evidence="3" type="ORF">O6R09_00710</name>
</gene>
<feature type="transmembrane region" description="Helical" evidence="1">
    <location>
        <begin position="12"/>
        <end position="32"/>
    </location>
</feature>
<dbReference type="InterPro" id="IPR047665">
    <property type="entry name" value="ComGG_streptococcus-type"/>
</dbReference>
<keyword evidence="1" id="KW-0812">Transmembrane</keyword>
<dbReference type="OrthoDB" id="2224399at2"/>
<reference evidence="3 5" key="2">
    <citation type="submission" date="2022-12" db="EMBL/GenBank/DDBJ databases">
        <title>Streptococcus alactolyticus LGM, complete genome.</title>
        <authorList>
            <person name="Liu Z."/>
            <person name="Mu C."/>
            <person name="Zhu W."/>
        </authorList>
    </citation>
    <scope>NUCLEOTIDE SEQUENCE [LARGE SCALE GENOMIC DNA]</scope>
    <source>
        <strain evidence="3 5">LGM</strain>
    </source>
</reference>
<keyword evidence="5" id="KW-1185">Reference proteome</keyword>
<dbReference type="EMBL" id="VUNP01000001">
    <property type="protein sequence ID" value="MST52916.1"/>
    <property type="molecule type" value="Genomic_DNA"/>
</dbReference>
<dbReference type="GeneID" id="99637361"/>
<proteinExistence type="predicted"/>
<keyword evidence="1" id="KW-1133">Transmembrane helix</keyword>
<accession>A0A6N7WNV8</accession>
<evidence type="ECO:0000313" key="3">
    <source>
        <dbReference type="EMBL" id="WBB06507.1"/>
    </source>
</evidence>
<keyword evidence="1" id="KW-0472">Membrane</keyword>
<evidence type="ECO:0000313" key="5">
    <source>
        <dbReference type="Proteomes" id="UP001212085"/>
    </source>
</evidence>
<protein>
    <submittedName>
        <fullName evidence="2">Competence protein ComGG</fullName>
    </submittedName>
    <submittedName>
        <fullName evidence="3">Competence type IV pilus minor pilin ComGG</fullName>
    </submittedName>
</protein>
<dbReference type="RefSeq" id="WP_154454144.1">
    <property type="nucleotide sequence ID" value="NZ_CP114883.1"/>
</dbReference>